<organism evidence="4 5">
    <name type="scientific">Albibacterium profundi</name>
    <dbReference type="NCBI Taxonomy" id="3134906"/>
    <lineage>
        <taxon>Bacteria</taxon>
        <taxon>Pseudomonadati</taxon>
        <taxon>Bacteroidota</taxon>
        <taxon>Sphingobacteriia</taxon>
        <taxon>Sphingobacteriales</taxon>
        <taxon>Sphingobacteriaceae</taxon>
        <taxon>Albibacterium</taxon>
    </lineage>
</organism>
<evidence type="ECO:0000256" key="2">
    <source>
        <dbReference type="SAM" id="MobiDB-lite"/>
    </source>
</evidence>
<dbReference type="InterPro" id="IPR037066">
    <property type="entry name" value="Plug_dom_sf"/>
</dbReference>
<dbReference type="InterPro" id="IPR008969">
    <property type="entry name" value="CarboxyPept-like_regulatory"/>
</dbReference>
<accession>A0ABV5CD50</accession>
<dbReference type="InterPro" id="IPR012910">
    <property type="entry name" value="Plug_dom"/>
</dbReference>
<evidence type="ECO:0000313" key="4">
    <source>
        <dbReference type="EMBL" id="MFB5945459.1"/>
    </source>
</evidence>
<sequence length="930" mass="105505">MKRRYGKSVIWLWSAIIGTCFSLNIVFAQYPSFNVQGKILNSRINEPISFLVITANSQSAEYRAISDEKGGFLLENLPAGSYMLSISSIHFQPKDIQLALNKDTTINITLEPAQRVLDDVYITASESKGLTSSSTIDRKAMEHLQPSSFTDILELLPGGRAIDPKLTTMNQIRLREVEEASAGYDISSLGTAFYIDGSPINTTANMQTTRGFTTTDPHGSRNSTNKGVDMRSIPTDQIESVEIVRGIPSVEYGDLTSGLVKITRKKGNTPYSVRMKADGFSKLMAAGKGFYFPEKNLSLNADIDFLDSKSDPRDNYENFKRLSGSIRTEKLWETNQGEFTWNASIDYGTTIDNQRTDPDNSYALTDSYKSTYNRIALSNQFTYKFANKSVLKSLNLSTNFSYQNDLVDLVRWTQARTATVLINSLEEGAHDARYVTPSYAAELRVDGKPLNAFVKARADFEFRTKQINHQFKVGAETNYSKNNGDGQVYDLDFPLRQDQTARPRAFNSIPAMHNLSFFAEDVMHMYVGDHTVNLSAGLRGMGLLSMDKQYSIANKIHLDPRLNIKWTLPQMEINQQRLSIGLGGGYGIHTKLPTLNHLYPDPVYEDIIQLNFYHNNPEFRKANVMTYITDPTNYGLAAAVNKKWEINSDINFAGNRLAITYFNEKMSSGFRSSSRYRVLDYKDYDNTSIDAGNLTQAPETSDFEYEEAREFRGYSVNSNGSALYKEGIEYQFTTKRLSSINTRFTLSGAWFKSTYASSQPSYQVITQNVVTDGKTRQYVGIYEEDAGNVRQQFNTNLIVDSYLPKLGLTLSSSVQSFWFTSRQQNFNSGRPTAYMDIQEELHPFTDAELSHPDLQWLNIPRHESTFRKYTVPIDIQVNLKATKEFKNKMRISMFVNRLFKYAPNYESYGITQYRQNLTAPYFGMELNFTL</sequence>
<dbReference type="SUPFAM" id="SSF49464">
    <property type="entry name" value="Carboxypeptidase regulatory domain-like"/>
    <property type="match status" value="1"/>
</dbReference>
<dbReference type="PANTHER" id="PTHR30069">
    <property type="entry name" value="TONB-DEPENDENT OUTER MEMBRANE RECEPTOR"/>
    <property type="match status" value="1"/>
</dbReference>
<feature type="region of interest" description="Disordered" evidence="2">
    <location>
        <begin position="211"/>
        <end position="230"/>
    </location>
</feature>
<keyword evidence="5" id="KW-1185">Reference proteome</keyword>
<dbReference type="Gene3D" id="2.170.130.10">
    <property type="entry name" value="TonB-dependent receptor, plug domain"/>
    <property type="match status" value="1"/>
</dbReference>
<evidence type="ECO:0000256" key="1">
    <source>
        <dbReference type="ARBA" id="ARBA00022729"/>
    </source>
</evidence>
<dbReference type="Gene3D" id="2.60.40.1120">
    <property type="entry name" value="Carboxypeptidase-like, regulatory domain"/>
    <property type="match status" value="1"/>
</dbReference>
<name>A0ABV5CD50_9SPHI</name>
<gene>
    <name evidence="4" type="ORF">WKR92_06420</name>
</gene>
<keyword evidence="1" id="KW-0732">Signal</keyword>
<dbReference type="Proteomes" id="UP001580928">
    <property type="component" value="Unassembled WGS sequence"/>
</dbReference>
<dbReference type="Pfam" id="PF07715">
    <property type="entry name" value="Plug"/>
    <property type="match status" value="1"/>
</dbReference>
<comment type="caution">
    <text evidence="4">The sequence shown here is derived from an EMBL/GenBank/DDBJ whole genome shotgun (WGS) entry which is preliminary data.</text>
</comment>
<keyword evidence="4" id="KW-0675">Receptor</keyword>
<reference evidence="4 5" key="1">
    <citation type="submission" date="2024-04" db="EMBL/GenBank/DDBJ databases">
        <title>Albibacterium profundi sp. nov., isolated from sediment of the Challenger Deep of Mariana Trench.</title>
        <authorList>
            <person name="Wang Y."/>
        </authorList>
    </citation>
    <scope>NUCLEOTIDE SEQUENCE [LARGE SCALE GENOMIC DNA]</scope>
    <source>
        <strain evidence="4 5">RHL897</strain>
    </source>
</reference>
<evidence type="ECO:0000259" key="3">
    <source>
        <dbReference type="Pfam" id="PF07715"/>
    </source>
</evidence>
<feature type="compositionally biased region" description="Polar residues" evidence="2">
    <location>
        <begin position="211"/>
        <end position="226"/>
    </location>
</feature>
<proteinExistence type="predicted"/>
<dbReference type="SUPFAM" id="SSF56935">
    <property type="entry name" value="Porins"/>
    <property type="match status" value="1"/>
</dbReference>
<dbReference type="InterPro" id="IPR039426">
    <property type="entry name" value="TonB-dep_rcpt-like"/>
</dbReference>
<dbReference type="RefSeq" id="WP_375556999.1">
    <property type="nucleotide sequence ID" value="NZ_JBBVGT010000002.1"/>
</dbReference>
<feature type="domain" description="TonB-dependent receptor plug" evidence="3">
    <location>
        <begin position="131"/>
        <end position="256"/>
    </location>
</feature>
<protein>
    <submittedName>
        <fullName evidence="4">TonB-dependent receptor plug domain-containing protein</fullName>
    </submittedName>
</protein>
<evidence type="ECO:0000313" key="5">
    <source>
        <dbReference type="Proteomes" id="UP001580928"/>
    </source>
</evidence>
<dbReference type="PANTHER" id="PTHR30069:SF29">
    <property type="entry name" value="HEMOGLOBIN AND HEMOGLOBIN-HAPTOGLOBIN-BINDING PROTEIN 1-RELATED"/>
    <property type="match status" value="1"/>
</dbReference>
<dbReference type="Pfam" id="PF13620">
    <property type="entry name" value="CarboxypepD_reg"/>
    <property type="match status" value="1"/>
</dbReference>
<dbReference type="EMBL" id="JBBVGT010000002">
    <property type="protein sequence ID" value="MFB5945459.1"/>
    <property type="molecule type" value="Genomic_DNA"/>
</dbReference>